<organism evidence="18 19">
    <name type="scientific">Phragmitibacter flavus</name>
    <dbReference type="NCBI Taxonomy" id="2576071"/>
    <lineage>
        <taxon>Bacteria</taxon>
        <taxon>Pseudomonadati</taxon>
        <taxon>Verrucomicrobiota</taxon>
        <taxon>Verrucomicrobiia</taxon>
        <taxon>Verrucomicrobiales</taxon>
        <taxon>Verrucomicrobiaceae</taxon>
        <taxon>Phragmitibacter</taxon>
    </lineage>
</organism>
<reference evidence="18 19" key="1">
    <citation type="submission" date="2019-05" db="EMBL/GenBank/DDBJ databases">
        <title>Verrucobacter flavum gen. nov., sp. nov. a new member of the family Verrucomicrobiaceae.</title>
        <authorList>
            <person name="Szuroczki S."/>
            <person name="Abbaszade G."/>
            <person name="Szabo A."/>
            <person name="Felfoldi T."/>
            <person name="Schumann P."/>
            <person name="Boka K."/>
            <person name="Keki Z."/>
            <person name="Toumi M."/>
            <person name="Toth E."/>
        </authorList>
    </citation>
    <scope>NUCLEOTIDE SEQUENCE [LARGE SCALE GENOMIC DNA]</scope>
    <source>
        <strain evidence="18 19">MG-N-17</strain>
    </source>
</reference>
<sequence>MTAGNLLCGFIAILHIVGRFQPEEGNHRYFWAIGLILLACVFDALDGRFARMSGQSSDFGREFDSIADIVSFGIAPALLVHDIVLANFEFTVGGSGYLISCIYLVCGAMRLARFNCLAARANDKSSTSFRGCPIPAAAGVIVSLTMTLLWLENNNQTIGRWKYVLPALMLLLSYLMVSSIQYPSFKAINWRTRRSFHWVLITIIVVAFTIPNWQWMPTVLFVSYLLYGLVRPWISRRWRAEIESEAETSEPDDALDEEDDDHDDAIKSGTRKSSPKKPTDDSKNDPAALI</sequence>
<dbReference type="GO" id="GO:0008654">
    <property type="term" value="P:phospholipid biosynthetic process"/>
    <property type="evidence" value="ECO:0007669"/>
    <property type="project" value="UniProtKB-KW"/>
</dbReference>
<feature type="transmembrane region" description="Helical" evidence="17">
    <location>
        <begin position="29"/>
        <end position="45"/>
    </location>
</feature>
<evidence type="ECO:0000313" key="19">
    <source>
        <dbReference type="Proteomes" id="UP000306196"/>
    </source>
</evidence>
<gene>
    <name evidence="18" type="primary">pssA</name>
    <name evidence="18" type="ORF">FEM03_03450</name>
</gene>
<feature type="transmembrane region" description="Helical" evidence="17">
    <location>
        <begin position="94"/>
        <end position="112"/>
    </location>
</feature>
<dbReference type="InterPro" id="IPR050324">
    <property type="entry name" value="CDP-alcohol_PTase-I"/>
</dbReference>
<evidence type="ECO:0000256" key="12">
    <source>
        <dbReference type="ARBA" id="ARBA00023209"/>
    </source>
</evidence>
<dbReference type="OrthoDB" id="9777147at2"/>
<proteinExistence type="inferred from homology"/>
<keyword evidence="7 15" id="KW-0808">Transferase</keyword>
<evidence type="ECO:0000256" key="5">
    <source>
        <dbReference type="ARBA" id="ARBA00017171"/>
    </source>
</evidence>
<dbReference type="GO" id="GO:0012505">
    <property type="term" value="C:endomembrane system"/>
    <property type="evidence" value="ECO:0007669"/>
    <property type="project" value="UniProtKB-SubCell"/>
</dbReference>
<feature type="transmembrane region" description="Helical" evidence="17">
    <location>
        <begin position="132"/>
        <end position="151"/>
    </location>
</feature>
<evidence type="ECO:0000256" key="17">
    <source>
        <dbReference type="SAM" id="Phobius"/>
    </source>
</evidence>
<dbReference type="PANTHER" id="PTHR14269:SF61">
    <property type="entry name" value="CDP-DIACYLGLYCEROL--SERINE O-PHOSPHATIDYLTRANSFERASE"/>
    <property type="match status" value="1"/>
</dbReference>
<comment type="similarity">
    <text evidence="3 15">Belongs to the CDP-alcohol phosphatidyltransferase class-I family.</text>
</comment>
<feature type="region of interest" description="Disordered" evidence="16">
    <location>
        <begin position="244"/>
        <end position="290"/>
    </location>
</feature>
<name>A0A5R8KJK0_9BACT</name>
<evidence type="ECO:0000256" key="14">
    <source>
        <dbReference type="ARBA" id="ARBA00032361"/>
    </source>
</evidence>
<dbReference type="PROSITE" id="PS00379">
    <property type="entry name" value="CDP_ALCOHOL_P_TRANSF"/>
    <property type="match status" value="1"/>
</dbReference>
<evidence type="ECO:0000256" key="16">
    <source>
        <dbReference type="SAM" id="MobiDB-lite"/>
    </source>
</evidence>
<accession>A0A5R8KJK0</accession>
<comment type="subcellular location">
    <subcellularLocation>
        <location evidence="2">Endomembrane system</location>
        <topology evidence="2">Multi-pass membrane protein</topology>
    </subcellularLocation>
</comment>
<evidence type="ECO:0000256" key="15">
    <source>
        <dbReference type="RuleBase" id="RU003750"/>
    </source>
</evidence>
<dbReference type="EC" id="2.7.8.8" evidence="4"/>
<evidence type="ECO:0000256" key="2">
    <source>
        <dbReference type="ARBA" id="ARBA00004127"/>
    </source>
</evidence>
<evidence type="ECO:0000256" key="8">
    <source>
        <dbReference type="ARBA" id="ARBA00022692"/>
    </source>
</evidence>
<evidence type="ECO:0000256" key="4">
    <source>
        <dbReference type="ARBA" id="ARBA00013174"/>
    </source>
</evidence>
<dbReference type="EMBL" id="VAUV01000002">
    <property type="protein sequence ID" value="TLD72496.1"/>
    <property type="molecule type" value="Genomic_DNA"/>
</dbReference>
<evidence type="ECO:0000256" key="9">
    <source>
        <dbReference type="ARBA" id="ARBA00022989"/>
    </source>
</evidence>
<feature type="compositionally biased region" description="Acidic residues" evidence="16">
    <location>
        <begin position="244"/>
        <end position="263"/>
    </location>
</feature>
<dbReference type="NCBIfam" id="TIGR00473">
    <property type="entry name" value="pssA"/>
    <property type="match status" value="1"/>
</dbReference>
<protein>
    <recommendedName>
        <fullName evidence="5">CDP-diacylglycerol--serine O-phosphatidyltransferase</fullName>
        <ecNumber evidence="4">2.7.8.8</ecNumber>
    </recommendedName>
    <alternativeName>
        <fullName evidence="14">Phosphatidylserine synthase</fullName>
    </alternativeName>
</protein>
<feature type="transmembrane region" description="Helical" evidence="17">
    <location>
        <begin position="195"/>
        <end position="211"/>
    </location>
</feature>
<keyword evidence="11 17" id="KW-0472">Membrane</keyword>
<comment type="catalytic activity">
    <reaction evidence="1">
        <text>a CDP-1,2-diacyl-sn-glycerol + L-serine = a 1,2-diacyl-sn-glycero-3-phospho-L-serine + CMP + H(+)</text>
        <dbReference type="Rhea" id="RHEA:16913"/>
        <dbReference type="ChEBI" id="CHEBI:15378"/>
        <dbReference type="ChEBI" id="CHEBI:33384"/>
        <dbReference type="ChEBI" id="CHEBI:57262"/>
        <dbReference type="ChEBI" id="CHEBI:58332"/>
        <dbReference type="ChEBI" id="CHEBI:60377"/>
        <dbReference type="EC" id="2.7.8.8"/>
    </reaction>
</comment>
<keyword evidence="19" id="KW-1185">Reference proteome</keyword>
<keyword evidence="13" id="KW-1208">Phospholipid metabolism</keyword>
<evidence type="ECO:0000256" key="11">
    <source>
        <dbReference type="ARBA" id="ARBA00023136"/>
    </source>
</evidence>
<dbReference type="Pfam" id="PF01066">
    <property type="entry name" value="CDP-OH_P_transf"/>
    <property type="match status" value="1"/>
</dbReference>
<evidence type="ECO:0000256" key="1">
    <source>
        <dbReference type="ARBA" id="ARBA00000287"/>
    </source>
</evidence>
<dbReference type="GO" id="GO:0016020">
    <property type="term" value="C:membrane"/>
    <property type="evidence" value="ECO:0007669"/>
    <property type="project" value="InterPro"/>
</dbReference>
<dbReference type="InterPro" id="IPR000462">
    <property type="entry name" value="CDP-OH_P_trans"/>
</dbReference>
<dbReference type="Gene3D" id="1.20.120.1760">
    <property type="match status" value="1"/>
</dbReference>
<dbReference type="GO" id="GO:0003882">
    <property type="term" value="F:CDP-diacylglycerol-serine O-phosphatidyltransferase activity"/>
    <property type="evidence" value="ECO:0007669"/>
    <property type="project" value="UniProtKB-EC"/>
</dbReference>
<evidence type="ECO:0000256" key="10">
    <source>
        <dbReference type="ARBA" id="ARBA00023098"/>
    </source>
</evidence>
<keyword evidence="6" id="KW-0444">Lipid biosynthesis</keyword>
<evidence type="ECO:0000256" key="13">
    <source>
        <dbReference type="ARBA" id="ARBA00023264"/>
    </source>
</evidence>
<evidence type="ECO:0000256" key="3">
    <source>
        <dbReference type="ARBA" id="ARBA00010441"/>
    </source>
</evidence>
<evidence type="ECO:0000256" key="6">
    <source>
        <dbReference type="ARBA" id="ARBA00022516"/>
    </source>
</evidence>
<comment type="caution">
    <text evidence="18">The sequence shown here is derived from an EMBL/GenBank/DDBJ whole genome shotgun (WGS) entry which is preliminary data.</text>
</comment>
<keyword evidence="9 17" id="KW-1133">Transmembrane helix</keyword>
<dbReference type="InterPro" id="IPR004533">
    <property type="entry name" value="CDP-diaglyc--ser_O-PTrfase"/>
</dbReference>
<evidence type="ECO:0000313" key="18">
    <source>
        <dbReference type="EMBL" id="TLD72496.1"/>
    </source>
</evidence>
<dbReference type="PANTHER" id="PTHR14269">
    <property type="entry name" value="CDP-DIACYLGLYCEROL--GLYCEROL-3-PHOSPHATE 3-PHOSPHATIDYLTRANSFERASE-RELATED"/>
    <property type="match status" value="1"/>
</dbReference>
<dbReference type="InterPro" id="IPR043130">
    <property type="entry name" value="CDP-OH_PTrfase_TM_dom"/>
</dbReference>
<evidence type="ECO:0000256" key="7">
    <source>
        <dbReference type="ARBA" id="ARBA00022679"/>
    </source>
</evidence>
<keyword evidence="12" id="KW-0594">Phospholipid biosynthesis</keyword>
<keyword evidence="8 17" id="KW-0812">Transmembrane</keyword>
<dbReference type="InterPro" id="IPR048254">
    <property type="entry name" value="CDP_ALCOHOL_P_TRANSF_CS"/>
</dbReference>
<dbReference type="Proteomes" id="UP000306196">
    <property type="component" value="Unassembled WGS sequence"/>
</dbReference>
<dbReference type="AlphaFoldDB" id="A0A5R8KJK0"/>
<keyword evidence="10" id="KW-0443">Lipid metabolism</keyword>
<feature type="transmembrane region" description="Helical" evidence="17">
    <location>
        <begin position="163"/>
        <end position="183"/>
    </location>
</feature>